<evidence type="ECO:0000256" key="1">
    <source>
        <dbReference type="SAM" id="MobiDB-lite"/>
    </source>
</evidence>
<feature type="region of interest" description="Disordered" evidence="1">
    <location>
        <begin position="139"/>
        <end position="198"/>
    </location>
</feature>
<dbReference type="AlphaFoldDB" id="A0AB40CKZ2"/>
<protein>
    <submittedName>
        <fullName evidence="3">Uncharacterized protein LOC120277697</fullName>
    </submittedName>
</protein>
<dbReference type="GeneID" id="120277697"/>
<accession>A0AB40CKZ2</accession>
<sequence>MTQPNPVNLKRGRKTKLRRRELGEETSFNKGKVTRKGLKIKCSICGVIGHNRRFNGSQDKQQTEEPASTSEATEQVNEDTSNDPMADIDRSVLQDHFQQVIDASQLVHDMNISSTTAQLKETRENIMPRGVKKKTTNIEEQHERKEKGKNNIPCSKEHKIQRTPVTRSHVKEKPSDGMEKGGVVGVKKRKQWIPPGAA</sequence>
<feature type="region of interest" description="Disordered" evidence="1">
    <location>
        <begin position="51"/>
        <end position="86"/>
    </location>
</feature>
<feature type="compositionally biased region" description="Basic and acidic residues" evidence="1">
    <location>
        <begin position="139"/>
        <end position="160"/>
    </location>
</feature>
<keyword evidence="2" id="KW-1185">Reference proteome</keyword>
<proteinExistence type="predicted"/>
<feature type="region of interest" description="Disordered" evidence="1">
    <location>
        <begin position="1"/>
        <end position="30"/>
    </location>
</feature>
<feature type="compositionally biased region" description="Low complexity" evidence="1">
    <location>
        <begin position="64"/>
        <end position="74"/>
    </location>
</feature>
<name>A0AB40CKZ2_DIOCR</name>
<organism evidence="2 3">
    <name type="scientific">Dioscorea cayennensis subsp. rotundata</name>
    <name type="common">White Guinea yam</name>
    <name type="synonym">Dioscorea rotundata</name>
    <dbReference type="NCBI Taxonomy" id="55577"/>
    <lineage>
        <taxon>Eukaryota</taxon>
        <taxon>Viridiplantae</taxon>
        <taxon>Streptophyta</taxon>
        <taxon>Embryophyta</taxon>
        <taxon>Tracheophyta</taxon>
        <taxon>Spermatophyta</taxon>
        <taxon>Magnoliopsida</taxon>
        <taxon>Liliopsida</taxon>
        <taxon>Dioscoreales</taxon>
        <taxon>Dioscoreaceae</taxon>
        <taxon>Dioscorea</taxon>
    </lineage>
</organism>
<evidence type="ECO:0000313" key="3">
    <source>
        <dbReference type="RefSeq" id="XP_039140485.1"/>
    </source>
</evidence>
<reference evidence="3" key="1">
    <citation type="submission" date="2025-08" db="UniProtKB">
        <authorList>
            <consortium name="RefSeq"/>
        </authorList>
    </citation>
    <scope>IDENTIFICATION</scope>
</reference>
<dbReference type="RefSeq" id="XP_039140485.1">
    <property type="nucleotide sequence ID" value="XM_039284551.1"/>
</dbReference>
<dbReference type="Proteomes" id="UP001515500">
    <property type="component" value="Chromosome 15"/>
</dbReference>
<gene>
    <name evidence="3" type="primary">LOC120277697</name>
</gene>
<feature type="compositionally biased region" description="Basic residues" evidence="1">
    <location>
        <begin position="10"/>
        <end position="19"/>
    </location>
</feature>
<feature type="compositionally biased region" description="Basic and acidic residues" evidence="1">
    <location>
        <begin position="169"/>
        <end position="179"/>
    </location>
</feature>
<evidence type="ECO:0000313" key="2">
    <source>
        <dbReference type="Proteomes" id="UP001515500"/>
    </source>
</evidence>